<dbReference type="AlphaFoldDB" id="A0A813PXZ5"/>
<dbReference type="OrthoDB" id="8063258at2759"/>
<proteinExistence type="predicted"/>
<name>A0A813PXZ5_9BILA</name>
<reference evidence="1" key="1">
    <citation type="submission" date="2021-02" db="EMBL/GenBank/DDBJ databases">
        <authorList>
            <person name="Nowell W R."/>
        </authorList>
    </citation>
    <scope>NUCLEOTIDE SEQUENCE</scope>
    <source>
        <strain evidence="1">Ploen Becks lab</strain>
    </source>
</reference>
<comment type="caution">
    <text evidence="1">The sequence shown here is derived from an EMBL/GenBank/DDBJ whole genome shotgun (WGS) entry which is preliminary data.</text>
</comment>
<dbReference type="Proteomes" id="UP000663879">
    <property type="component" value="Unassembled WGS sequence"/>
</dbReference>
<evidence type="ECO:0000313" key="1">
    <source>
        <dbReference type="EMBL" id="CAF0757965.1"/>
    </source>
</evidence>
<gene>
    <name evidence="1" type="ORF">OXX778_LOCUS4277</name>
</gene>
<organism evidence="1 2">
    <name type="scientific">Brachionus calyciflorus</name>
    <dbReference type="NCBI Taxonomy" id="104777"/>
    <lineage>
        <taxon>Eukaryota</taxon>
        <taxon>Metazoa</taxon>
        <taxon>Spiralia</taxon>
        <taxon>Gnathifera</taxon>
        <taxon>Rotifera</taxon>
        <taxon>Eurotatoria</taxon>
        <taxon>Monogononta</taxon>
        <taxon>Pseudotrocha</taxon>
        <taxon>Ploima</taxon>
        <taxon>Brachionidae</taxon>
        <taxon>Brachionus</taxon>
    </lineage>
</organism>
<keyword evidence="2" id="KW-1185">Reference proteome</keyword>
<accession>A0A813PXZ5</accession>
<protein>
    <submittedName>
        <fullName evidence="1">Uncharacterized protein</fullName>
    </submittedName>
</protein>
<sequence length="114" mass="13557">MCGIKQSETQLTNEELDKIVKQRPITEELKRQLKFIEHCLRMPPDEPVNIYVLYQSKVRERNKIGRPTAQYIEQIPRFLTNDNRVKLTPSEITKYAIDKRSWSSLITELQKPDR</sequence>
<dbReference type="EMBL" id="CAJNOC010000412">
    <property type="protein sequence ID" value="CAF0757965.1"/>
    <property type="molecule type" value="Genomic_DNA"/>
</dbReference>
<evidence type="ECO:0000313" key="2">
    <source>
        <dbReference type="Proteomes" id="UP000663879"/>
    </source>
</evidence>